<dbReference type="EMBL" id="JAIFRP010004408">
    <property type="protein sequence ID" value="KAK2576005.1"/>
    <property type="molecule type" value="Genomic_DNA"/>
</dbReference>
<sequence length="76" mass="9071">MNNAKGINTQKEVESWVTHIRHLPGSFFLSLIAARKSLPLFIERKIFTRLTRFRDLKASDQHIQHDLWVYVRRLPQ</sequence>
<evidence type="ECO:0000313" key="1">
    <source>
        <dbReference type="EMBL" id="KAK2576005.1"/>
    </source>
</evidence>
<comment type="caution">
    <text evidence="1">The sequence shown here is derived from an EMBL/GenBank/DDBJ whole genome shotgun (WGS) entry which is preliminary data.</text>
</comment>
<reference evidence="1" key="2">
    <citation type="journal article" date="2023" name="Commun. Biol.">
        <title>Intrasexual cuticular hydrocarbon dimorphism in a wasp sheds light on hydrocarbon biosynthesis genes in Hymenoptera.</title>
        <authorList>
            <person name="Moris V.C."/>
            <person name="Podsiadlowski L."/>
            <person name="Martin S."/>
            <person name="Oeyen J.P."/>
            <person name="Donath A."/>
            <person name="Petersen M."/>
            <person name="Wilbrandt J."/>
            <person name="Misof B."/>
            <person name="Liedtke D."/>
            <person name="Thamm M."/>
            <person name="Scheiner R."/>
            <person name="Schmitt T."/>
            <person name="Niehuis O."/>
        </authorList>
    </citation>
    <scope>NUCLEOTIDE SEQUENCE</scope>
    <source>
        <strain evidence="1">GBR_01_08_01A</strain>
    </source>
</reference>
<keyword evidence="2" id="KW-1185">Reference proteome</keyword>
<proteinExistence type="predicted"/>
<gene>
    <name evidence="1" type="ORF">KPH14_007364</name>
</gene>
<reference evidence="1" key="1">
    <citation type="submission" date="2021-08" db="EMBL/GenBank/DDBJ databases">
        <authorList>
            <person name="Misof B."/>
            <person name="Oliver O."/>
            <person name="Podsiadlowski L."/>
            <person name="Donath A."/>
            <person name="Peters R."/>
            <person name="Mayer C."/>
            <person name="Rust J."/>
            <person name="Gunkel S."/>
            <person name="Lesny P."/>
            <person name="Martin S."/>
            <person name="Oeyen J.P."/>
            <person name="Petersen M."/>
            <person name="Panagiotis P."/>
            <person name="Wilbrandt J."/>
            <person name="Tanja T."/>
        </authorList>
    </citation>
    <scope>NUCLEOTIDE SEQUENCE</scope>
    <source>
        <strain evidence="1">GBR_01_08_01A</strain>
        <tissue evidence="1">Thorax + abdomen</tissue>
    </source>
</reference>
<name>A0AAD9VJH4_9HYME</name>
<accession>A0AAD9VJH4</accession>
<dbReference type="AlphaFoldDB" id="A0AAD9VJH4"/>
<organism evidence="1 2">
    <name type="scientific">Odynerus spinipes</name>
    <dbReference type="NCBI Taxonomy" id="1348599"/>
    <lineage>
        <taxon>Eukaryota</taxon>
        <taxon>Metazoa</taxon>
        <taxon>Ecdysozoa</taxon>
        <taxon>Arthropoda</taxon>
        <taxon>Hexapoda</taxon>
        <taxon>Insecta</taxon>
        <taxon>Pterygota</taxon>
        <taxon>Neoptera</taxon>
        <taxon>Endopterygota</taxon>
        <taxon>Hymenoptera</taxon>
        <taxon>Apocrita</taxon>
        <taxon>Aculeata</taxon>
        <taxon>Vespoidea</taxon>
        <taxon>Vespidae</taxon>
        <taxon>Eumeninae</taxon>
        <taxon>Odynerus</taxon>
    </lineage>
</organism>
<evidence type="ECO:0000313" key="2">
    <source>
        <dbReference type="Proteomes" id="UP001258017"/>
    </source>
</evidence>
<dbReference type="Proteomes" id="UP001258017">
    <property type="component" value="Unassembled WGS sequence"/>
</dbReference>
<protein>
    <submittedName>
        <fullName evidence="1">Uncharacterized protein</fullName>
    </submittedName>
</protein>